<dbReference type="PROSITE" id="PS51257">
    <property type="entry name" value="PROKAR_LIPOPROTEIN"/>
    <property type="match status" value="1"/>
</dbReference>
<keyword evidence="2" id="KW-0732">Signal</keyword>
<name>A0A3L8E3V8_OOCBI</name>
<dbReference type="Proteomes" id="UP000279307">
    <property type="component" value="Chromosome 1"/>
</dbReference>
<evidence type="ECO:0008006" key="5">
    <source>
        <dbReference type="Google" id="ProtNLM"/>
    </source>
</evidence>
<feature type="region of interest" description="Disordered" evidence="1">
    <location>
        <begin position="125"/>
        <end position="167"/>
    </location>
</feature>
<evidence type="ECO:0000256" key="1">
    <source>
        <dbReference type="SAM" id="MobiDB-lite"/>
    </source>
</evidence>
<evidence type="ECO:0000256" key="2">
    <source>
        <dbReference type="SAM" id="SignalP"/>
    </source>
</evidence>
<dbReference type="EMBL" id="QOIP01000001">
    <property type="protein sequence ID" value="RLU27430.1"/>
    <property type="molecule type" value="Genomic_DNA"/>
</dbReference>
<evidence type="ECO:0000313" key="4">
    <source>
        <dbReference type="Proteomes" id="UP000279307"/>
    </source>
</evidence>
<feature type="chain" id="PRO_5017965293" description="Icarapin-like protein" evidence="2">
    <location>
        <begin position="21"/>
        <end position="167"/>
    </location>
</feature>
<sequence length="167" mass="18111">MKKFVCALVLVTSLVACAQALPGGRHAIDDSIEDVDDFYDGFSFAMPDFFAETMTRLRNNLMSYFWNLPDITNMKIPEGANTTSTVKIIDGHVVTINETTYSSGDANSNTAFRIRIIDVKPQNETVPAIGGGGNAEPTTVRAEAPESAESVEDFNNEIPKNADTLTA</sequence>
<accession>A0A3L8E3V8</accession>
<proteinExistence type="predicted"/>
<dbReference type="AlphaFoldDB" id="A0A3L8E3V8"/>
<organism evidence="3 4">
    <name type="scientific">Ooceraea biroi</name>
    <name type="common">Clonal raider ant</name>
    <name type="synonym">Cerapachys biroi</name>
    <dbReference type="NCBI Taxonomy" id="2015173"/>
    <lineage>
        <taxon>Eukaryota</taxon>
        <taxon>Metazoa</taxon>
        <taxon>Ecdysozoa</taxon>
        <taxon>Arthropoda</taxon>
        <taxon>Hexapoda</taxon>
        <taxon>Insecta</taxon>
        <taxon>Pterygota</taxon>
        <taxon>Neoptera</taxon>
        <taxon>Endopterygota</taxon>
        <taxon>Hymenoptera</taxon>
        <taxon>Apocrita</taxon>
        <taxon>Aculeata</taxon>
        <taxon>Formicoidea</taxon>
        <taxon>Formicidae</taxon>
        <taxon>Dorylinae</taxon>
        <taxon>Ooceraea</taxon>
    </lineage>
</organism>
<feature type="signal peptide" evidence="2">
    <location>
        <begin position="1"/>
        <end position="20"/>
    </location>
</feature>
<dbReference type="OrthoDB" id="6346805at2759"/>
<gene>
    <name evidence="3" type="ORF">DMN91_001234</name>
</gene>
<protein>
    <recommendedName>
        <fullName evidence="5">Icarapin-like protein</fullName>
    </recommendedName>
</protein>
<evidence type="ECO:0000313" key="3">
    <source>
        <dbReference type="EMBL" id="RLU27430.1"/>
    </source>
</evidence>
<comment type="caution">
    <text evidence="3">The sequence shown here is derived from an EMBL/GenBank/DDBJ whole genome shotgun (WGS) entry which is preliminary data.</text>
</comment>
<reference evidence="3 4" key="1">
    <citation type="journal article" date="2018" name="Genome Res.">
        <title>The genomic architecture and molecular evolution of ant odorant receptors.</title>
        <authorList>
            <person name="McKenzie S.K."/>
            <person name="Kronauer D.J.C."/>
        </authorList>
    </citation>
    <scope>NUCLEOTIDE SEQUENCE [LARGE SCALE GENOMIC DNA]</scope>
    <source>
        <strain evidence="3">Clonal line C1</strain>
    </source>
</reference>